<dbReference type="Proteomes" id="UP000655037">
    <property type="component" value="Unassembled WGS sequence"/>
</dbReference>
<evidence type="ECO:0000313" key="3">
    <source>
        <dbReference type="EMBL" id="MBF2714567.1"/>
    </source>
</evidence>
<evidence type="ECO:0000256" key="1">
    <source>
        <dbReference type="ARBA" id="ARBA00023002"/>
    </source>
</evidence>
<dbReference type="RefSeq" id="WP_156534753.1">
    <property type="nucleotide sequence ID" value="NZ_JACXXJ020000004.1"/>
</dbReference>
<evidence type="ECO:0000259" key="2">
    <source>
        <dbReference type="Pfam" id="PF01494"/>
    </source>
</evidence>
<geneLocation type="plasmid" evidence="3">
    <name>unnamed3</name>
</geneLocation>
<dbReference type="GO" id="GO:0019622">
    <property type="term" value="P:3-(3-hydroxy)phenylpropionate catabolic process"/>
    <property type="evidence" value="ECO:0007669"/>
    <property type="project" value="TreeGrafter"/>
</dbReference>
<dbReference type="Gene3D" id="3.30.9.10">
    <property type="entry name" value="D-Amino Acid Oxidase, subunit A, domain 2"/>
    <property type="match status" value="1"/>
</dbReference>
<dbReference type="Gene3D" id="3.50.50.60">
    <property type="entry name" value="FAD/NAD(P)-binding domain"/>
    <property type="match status" value="1"/>
</dbReference>
<dbReference type="PANTHER" id="PTHR43476">
    <property type="entry name" value="3-(3-HYDROXY-PHENYL)PROPIONATE/3-HYDROXYCINNAMIC ACID HYDROXYLASE"/>
    <property type="match status" value="1"/>
</dbReference>
<keyword evidence="3" id="KW-0614">Plasmid</keyword>
<evidence type="ECO:0000313" key="4">
    <source>
        <dbReference type="Proteomes" id="UP000655037"/>
    </source>
</evidence>
<dbReference type="PANTHER" id="PTHR43476:SF3">
    <property type="entry name" value="FAD-BINDING MONOOXYGENASE"/>
    <property type="match status" value="1"/>
</dbReference>
<organism evidence="3 4">
    <name type="scientific">Agrobacterium vitis</name>
    <name type="common">Rhizobium vitis</name>
    <dbReference type="NCBI Taxonomy" id="373"/>
    <lineage>
        <taxon>Bacteria</taxon>
        <taxon>Pseudomonadati</taxon>
        <taxon>Pseudomonadota</taxon>
        <taxon>Alphaproteobacteria</taxon>
        <taxon>Hyphomicrobiales</taxon>
        <taxon>Rhizobiaceae</taxon>
        <taxon>Rhizobium/Agrobacterium group</taxon>
        <taxon>Agrobacterium</taxon>
    </lineage>
</organism>
<dbReference type="GO" id="GO:0071949">
    <property type="term" value="F:FAD binding"/>
    <property type="evidence" value="ECO:0007669"/>
    <property type="project" value="InterPro"/>
</dbReference>
<reference evidence="3" key="1">
    <citation type="submission" date="2020-11" db="EMBL/GenBank/DDBJ databases">
        <title>Agrobacterium vitis strain K377 genome.</title>
        <authorList>
            <person name="Xi H."/>
        </authorList>
    </citation>
    <scope>NUCLEOTIDE SEQUENCE</scope>
    <source>
        <strain evidence="3">K377</strain>
        <plasmid evidence="3">unnamed3</plasmid>
    </source>
</reference>
<comment type="caution">
    <text evidence="3">The sequence shown here is derived from an EMBL/GenBank/DDBJ whole genome shotgun (WGS) entry which is preliminary data.</text>
</comment>
<sequence>MVGSVDVVIVGLGPTGATLANLLCSMDLTVCIVEADETMFTLPRATHFDGEVMRVFQTIGLADKIKPDTHVNPGMTFINAQHEVILHWPRPAEVGPQNWHGSYRFHQPALETVLREGLNRFPHAKVLSGCEIVSLKQGEDGVVAQYRTRKTGETASIKGRYLVGCDGGRSPVRGMISSQLEDLGSHERWIVVDLLMNRDVDGLTDGTVQFCNPVRPTTFMRCVKNRRRWEFMVMPGDDLEQLLTPEGIWGLLSPWLTPDDGEIERAVTYFFHAVMAKPWRVDRVLLAGDAAHQTPPFLGQGLCAGIRDSSNLAWKLAHVIKGIASEELLDTYEQERAPHVRKYIENAIQIGSIIQTVDPELARARDENLAKGGRFITSINAQLGDGLHGSEPLPAGMISRQPILTSGRPLDDVVGNAFVVLGAQGVLDKVSQDTQRRWHDIGLVCLADEGGDYLAEIGAMAIIIRPDRYILGIANSPQDLDRISELLPTWGQQTDMIEMTAQG</sequence>
<dbReference type="InterPro" id="IPR036188">
    <property type="entry name" value="FAD/NAD-bd_sf"/>
</dbReference>
<proteinExistence type="predicted"/>
<keyword evidence="1" id="KW-0560">Oxidoreductase</keyword>
<accession>A0AAE2RBC0</accession>
<name>A0AAE2RBC0_AGRVI</name>
<dbReference type="SUPFAM" id="SSF51905">
    <property type="entry name" value="FAD/NAD(P)-binding domain"/>
    <property type="match status" value="1"/>
</dbReference>
<dbReference type="InterPro" id="IPR002938">
    <property type="entry name" value="FAD-bd"/>
</dbReference>
<dbReference type="PRINTS" id="PR00420">
    <property type="entry name" value="RNGMNOXGNASE"/>
</dbReference>
<dbReference type="NCBIfam" id="NF004829">
    <property type="entry name" value="PRK06183.1-3"/>
    <property type="match status" value="1"/>
</dbReference>
<dbReference type="InterPro" id="IPR050631">
    <property type="entry name" value="PheA/TfdB_FAD_monoxygenase"/>
</dbReference>
<feature type="domain" description="FAD-binding" evidence="2">
    <location>
        <begin position="5"/>
        <end position="346"/>
    </location>
</feature>
<dbReference type="AlphaFoldDB" id="A0AAE2RBC0"/>
<gene>
    <name evidence="3" type="ORF">IEI95_010095</name>
</gene>
<dbReference type="GO" id="GO:0008688">
    <property type="term" value="F:3-(3-hydroxyphenyl)propionate hydroxylase activity"/>
    <property type="evidence" value="ECO:0007669"/>
    <property type="project" value="TreeGrafter"/>
</dbReference>
<dbReference type="EMBL" id="JACXXJ020000004">
    <property type="protein sequence ID" value="MBF2714567.1"/>
    <property type="molecule type" value="Genomic_DNA"/>
</dbReference>
<dbReference type="Pfam" id="PF01494">
    <property type="entry name" value="FAD_binding_3"/>
    <property type="match status" value="1"/>
</dbReference>
<protein>
    <submittedName>
        <fullName evidence="3">Bifunctional 3-(3-hydroxy-phenyl)propionate/3-hydroxycinnamic acid hydroxylase</fullName>
    </submittedName>
</protein>